<accession>A0A1Y6CG92</accession>
<name>A0A1Y6CG92_9PROT</name>
<gene>
    <name evidence="2" type="ORF">SAMN05428998_12493</name>
</gene>
<evidence type="ECO:0000313" key="3">
    <source>
        <dbReference type="Proteomes" id="UP000192917"/>
    </source>
</evidence>
<feature type="compositionally biased region" description="Gly residues" evidence="1">
    <location>
        <begin position="69"/>
        <end position="87"/>
    </location>
</feature>
<dbReference type="AlphaFoldDB" id="A0A1Y6CG92"/>
<evidence type="ECO:0000256" key="1">
    <source>
        <dbReference type="SAM" id="MobiDB-lite"/>
    </source>
</evidence>
<feature type="region of interest" description="Disordered" evidence="1">
    <location>
        <begin position="40"/>
        <end position="87"/>
    </location>
</feature>
<organism evidence="2 3">
    <name type="scientific">Tistlia consotensis USBA 355</name>
    <dbReference type="NCBI Taxonomy" id="560819"/>
    <lineage>
        <taxon>Bacteria</taxon>
        <taxon>Pseudomonadati</taxon>
        <taxon>Pseudomonadota</taxon>
        <taxon>Alphaproteobacteria</taxon>
        <taxon>Rhodospirillales</taxon>
        <taxon>Rhodovibrionaceae</taxon>
        <taxon>Tistlia</taxon>
    </lineage>
</organism>
<protein>
    <submittedName>
        <fullName evidence="2">Uncharacterized protein</fullName>
    </submittedName>
</protein>
<dbReference type="EMBL" id="FWZX01000024">
    <property type="protein sequence ID" value="SMF63269.1"/>
    <property type="molecule type" value="Genomic_DNA"/>
</dbReference>
<dbReference type="RefSeq" id="WP_143596331.1">
    <property type="nucleotide sequence ID" value="NZ_FWZX01000024.1"/>
</dbReference>
<evidence type="ECO:0000313" key="2">
    <source>
        <dbReference type="EMBL" id="SMF63269.1"/>
    </source>
</evidence>
<proteinExistence type="predicted"/>
<keyword evidence="3" id="KW-1185">Reference proteome</keyword>
<sequence>MAEETKPMESRRRALVKLGLTAAIAYSAPTLIRVDRSANATVLPTPCGPPGSSHGNSHGHGGGDDDDGGSWGGGCPPGQGGGHSWDD</sequence>
<reference evidence="2 3" key="1">
    <citation type="submission" date="2017-04" db="EMBL/GenBank/DDBJ databases">
        <authorList>
            <person name="Afonso C.L."/>
            <person name="Miller P.J."/>
            <person name="Scott M.A."/>
            <person name="Spackman E."/>
            <person name="Goraichik I."/>
            <person name="Dimitrov K.M."/>
            <person name="Suarez D.L."/>
            <person name="Swayne D.E."/>
        </authorList>
    </citation>
    <scope>NUCLEOTIDE SEQUENCE [LARGE SCALE GENOMIC DNA]</scope>
    <source>
        <strain evidence="2 3">USBA 355</strain>
    </source>
</reference>
<dbReference type="STRING" id="560819.SAMN05428998_12493"/>
<dbReference type="Proteomes" id="UP000192917">
    <property type="component" value="Unassembled WGS sequence"/>
</dbReference>